<sequence>MGIKTRLLPWPAAARATQKPASGPQAIVVDRCGPIGGSELPPGPVAHQLVSLREMADAVVDAHRRTRPASLDDDDGAIIKKPILALASPSPSRPAGRHALDPRPPRRRGPARRSRALRVFDSMCRSLPLFTPSCGLKHHHHRPAADPPRHSDSLLSHLASLPLPHPPPSGGLGSSSRRLTGTLFGYRHCRVSLALQDTARCLPDLVVELAVPTHALLRELSAMGGVRVVLETEKRAADDQHNHSHGEQQEHDDDAWVLEEVTWTMFCGGKRVGYAVRREPTALDVQVLETLWAVSMGGGVLPLPAVGAGDVDWPDGEMAYLRGSFEHTVGSRDSESLYMVGPPGGDCPELAIFFVRI</sequence>
<dbReference type="PANTHER" id="PTHR31696">
    <property type="entry name" value="PROTEIN MIZU-KUSSEI 1"/>
    <property type="match status" value="1"/>
</dbReference>
<dbReference type="InterPro" id="IPR006460">
    <property type="entry name" value="MIZ1-like_pln"/>
</dbReference>
<protein>
    <recommendedName>
        <fullName evidence="4">Protein MIZU-KUSSEI 1</fullName>
    </recommendedName>
</protein>
<comment type="caution">
    <text evidence="2">The sequence shown here is derived from an EMBL/GenBank/DDBJ whole genome shotgun (WGS) entry which is preliminary data.</text>
</comment>
<dbReference type="EMBL" id="BQKI01000079">
    <property type="protein sequence ID" value="GJN26280.1"/>
    <property type="molecule type" value="Genomic_DNA"/>
</dbReference>
<organism evidence="2 3">
    <name type="scientific">Eleusine coracana subsp. coracana</name>
    <dbReference type="NCBI Taxonomy" id="191504"/>
    <lineage>
        <taxon>Eukaryota</taxon>
        <taxon>Viridiplantae</taxon>
        <taxon>Streptophyta</taxon>
        <taxon>Embryophyta</taxon>
        <taxon>Tracheophyta</taxon>
        <taxon>Spermatophyta</taxon>
        <taxon>Magnoliopsida</taxon>
        <taxon>Liliopsida</taxon>
        <taxon>Poales</taxon>
        <taxon>Poaceae</taxon>
        <taxon>PACMAD clade</taxon>
        <taxon>Chloridoideae</taxon>
        <taxon>Cynodonteae</taxon>
        <taxon>Eleusininae</taxon>
        <taxon>Eleusine</taxon>
    </lineage>
</organism>
<proteinExistence type="predicted"/>
<keyword evidence="3" id="KW-1185">Reference proteome</keyword>
<feature type="region of interest" description="Disordered" evidence="1">
    <location>
        <begin position="84"/>
        <end position="114"/>
    </location>
</feature>
<feature type="region of interest" description="Disordered" evidence="1">
    <location>
        <begin position="135"/>
        <end position="175"/>
    </location>
</feature>
<dbReference type="Pfam" id="PF04759">
    <property type="entry name" value="DUF617"/>
    <property type="match status" value="1"/>
</dbReference>
<accession>A0AAV5EVN3</accession>
<feature type="compositionally biased region" description="Low complexity" evidence="1">
    <location>
        <begin position="153"/>
        <end position="162"/>
    </location>
</feature>
<dbReference type="GO" id="GO:0010274">
    <property type="term" value="P:hydrotropism"/>
    <property type="evidence" value="ECO:0007669"/>
    <property type="project" value="InterPro"/>
</dbReference>
<evidence type="ECO:0008006" key="4">
    <source>
        <dbReference type="Google" id="ProtNLM"/>
    </source>
</evidence>
<feature type="compositionally biased region" description="Basic and acidic residues" evidence="1">
    <location>
        <begin position="143"/>
        <end position="152"/>
    </location>
</feature>
<dbReference type="AlphaFoldDB" id="A0AAV5EVN3"/>
<name>A0AAV5EVN3_ELECO</name>
<feature type="compositionally biased region" description="Basic residues" evidence="1">
    <location>
        <begin position="105"/>
        <end position="114"/>
    </location>
</feature>
<gene>
    <name evidence="2" type="primary">gb14201</name>
    <name evidence="2" type="ORF">PR202_gb14201</name>
</gene>
<evidence type="ECO:0000313" key="2">
    <source>
        <dbReference type="EMBL" id="GJN26280.1"/>
    </source>
</evidence>
<dbReference type="PANTHER" id="PTHR31696:SF59">
    <property type="entry name" value="OS04G0638800 PROTEIN"/>
    <property type="match status" value="1"/>
</dbReference>
<reference evidence="2" key="2">
    <citation type="submission" date="2021-12" db="EMBL/GenBank/DDBJ databases">
        <title>Resequencing data analysis of finger millet.</title>
        <authorList>
            <person name="Hatakeyama M."/>
            <person name="Aluri S."/>
            <person name="Balachadran M.T."/>
            <person name="Sivarajan S.R."/>
            <person name="Poveda L."/>
            <person name="Shimizu-Inatsugi R."/>
            <person name="Schlapbach R."/>
            <person name="Sreeman S.M."/>
            <person name="Shimizu K.K."/>
        </authorList>
    </citation>
    <scope>NUCLEOTIDE SEQUENCE</scope>
</reference>
<dbReference type="Proteomes" id="UP001054889">
    <property type="component" value="Unassembled WGS sequence"/>
</dbReference>
<dbReference type="NCBIfam" id="TIGR01570">
    <property type="entry name" value="A_thal_3588"/>
    <property type="match status" value="1"/>
</dbReference>
<reference evidence="2" key="1">
    <citation type="journal article" date="2018" name="DNA Res.">
        <title>Multiple hybrid de novo genome assembly of finger millet, an orphan allotetraploid crop.</title>
        <authorList>
            <person name="Hatakeyama M."/>
            <person name="Aluri S."/>
            <person name="Balachadran M.T."/>
            <person name="Sivarajan S.R."/>
            <person name="Patrignani A."/>
            <person name="Gruter S."/>
            <person name="Poveda L."/>
            <person name="Shimizu-Inatsugi R."/>
            <person name="Baeten J."/>
            <person name="Francoijs K.J."/>
            <person name="Nataraja K.N."/>
            <person name="Reddy Y.A.N."/>
            <person name="Phadnis S."/>
            <person name="Ravikumar R.L."/>
            <person name="Schlapbach R."/>
            <person name="Sreeman S.M."/>
            <person name="Shimizu K.K."/>
        </authorList>
    </citation>
    <scope>NUCLEOTIDE SEQUENCE</scope>
</reference>
<evidence type="ECO:0000256" key="1">
    <source>
        <dbReference type="SAM" id="MobiDB-lite"/>
    </source>
</evidence>
<evidence type="ECO:0000313" key="3">
    <source>
        <dbReference type="Proteomes" id="UP001054889"/>
    </source>
</evidence>